<protein>
    <submittedName>
        <fullName evidence="6">TetR/AcrR family transcriptional regulator</fullName>
    </submittedName>
</protein>
<keyword evidence="7" id="KW-1185">Reference proteome</keyword>
<dbReference type="SUPFAM" id="SSF48498">
    <property type="entry name" value="Tetracyclin repressor-like, C-terminal domain"/>
    <property type="match status" value="1"/>
</dbReference>
<dbReference type="Pfam" id="PF16925">
    <property type="entry name" value="TetR_C_13"/>
    <property type="match status" value="1"/>
</dbReference>
<accession>A0A9J7BQL7</accession>
<dbReference type="InterPro" id="IPR036271">
    <property type="entry name" value="Tet_transcr_reg_TetR-rel_C_sf"/>
</dbReference>
<dbReference type="Pfam" id="PF00440">
    <property type="entry name" value="TetR_N"/>
    <property type="match status" value="1"/>
</dbReference>
<dbReference type="Gene3D" id="1.10.357.10">
    <property type="entry name" value="Tetracycline Repressor, domain 2"/>
    <property type="match status" value="1"/>
</dbReference>
<keyword evidence="1" id="KW-0805">Transcription regulation</keyword>
<proteinExistence type="predicted"/>
<dbReference type="EMBL" id="CP093313">
    <property type="protein sequence ID" value="UWZ84879.1"/>
    <property type="molecule type" value="Genomic_DNA"/>
</dbReference>
<evidence type="ECO:0000256" key="4">
    <source>
        <dbReference type="PROSITE-ProRule" id="PRU00335"/>
    </source>
</evidence>
<dbReference type="AlphaFoldDB" id="A0A9J7BQL7"/>
<evidence type="ECO:0000256" key="1">
    <source>
        <dbReference type="ARBA" id="ARBA00023015"/>
    </source>
</evidence>
<evidence type="ECO:0000256" key="3">
    <source>
        <dbReference type="ARBA" id="ARBA00023163"/>
    </source>
</evidence>
<feature type="domain" description="HTH tetR-type" evidence="5">
    <location>
        <begin position="1"/>
        <end position="47"/>
    </location>
</feature>
<keyword evidence="3" id="KW-0804">Transcription</keyword>
<dbReference type="GO" id="GO:0003677">
    <property type="term" value="F:DNA binding"/>
    <property type="evidence" value="ECO:0007669"/>
    <property type="project" value="UniProtKB-UniRule"/>
</dbReference>
<dbReference type="InterPro" id="IPR009057">
    <property type="entry name" value="Homeodomain-like_sf"/>
</dbReference>
<dbReference type="PANTHER" id="PTHR47506">
    <property type="entry name" value="TRANSCRIPTIONAL REGULATORY PROTEIN"/>
    <property type="match status" value="1"/>
</dbReference>
<gene>
    <name evidence="6" type="ORF">MOP44_02820</name>
</gene>
<evidence type="ECO:0000256" key="2">
    <source>
        <dbReference type="ARBA" id="ARBA00023125"/>
    </source>
</evidence>
<dbReference type="SUPFAM" id="SSF46689">
    <property type="entry name" value="Homeodomain-like"/>
    <property type="match status" value="1"/>
</dbReference>
<reference evidence="6" key="1">
    <citation type="submission" date="2021-04" db="EMBL/GenBank/DDBJ databases">
        <title>Phylogenetic analysis of Acidobacteriaceae.</title>
        <authorList>
            <person name="Qiu L."/>
            <person name="Zhang Q."/>
        </authorList>
    </citation>
    <scope>NUCLEOTIDE SEQUENCE</scope>
    <source>
        <strain evidence="6">DSM 25168</strain>
    </source>
</reference>
<keyword evidence="2 4" id="KW-0238">DNA-binding</keyword>
<evidence type="ECO:0000313" key="6">
    <source>
        <dbReference type="EMBL" id="UWZ84879.1"/>
    </source>
</evidence>
<dbReference type="PROSITE" id="PS50977">
    <property type="entry name" value="HTH_TETR_2"/>
    <property type="match status" value="1"/>
</dbReference>
<name>A0A9J7BQL7_9BACT</name>
<dbReference type="PANTHER" id="PTHR47506:SF1">
    <property type="entry name" value="HTH-TYPE TRANSCRIPTIONAL REGULATOR YJDC"/>
    <property type="match status" value="1"/>
</dbReference>
<dbReference type="KEGG" id="orp:MOP44_02820"/>
<evidence type="ECO:0000259" key="5">
    <source>
        <dbReference type="PROSITE" id="PS50977"/>
    </source>
</evidence>
<evidence type="ECO:0000313" key="7">
    <source>
        <dbReference type="Proteomes" id="UP001059380"/>
    </source>
</evidence>
<feature type="DNA-binding region" description="H-T-H motif" evidence="4">
    <location>
        <begin position="10"/>
        <end position="29"/>
    </location>
</feature>
<sequence length="177" mass="19441">MIERGYSAFSYADISDAVGIRKPSIHHHFPTKAALAVAVLKSHREKTIEGTRQLDREIEDPRKRLHAYVHYWEGCIRARTVPFCVAALMGAELPSLPEEVQAEVRLHFTALSEWLERTLKAGAKSGVLKLQDSAASEAQALMAVVHGAMLSARATGDGDVFRIVTGTALKRLNPAKN</sequence>
<dbReference type="InterPro" id="IPR011075">
    <property type="entry name" value="TetR_C"/>
</dbReference>
<dbReference type="Proteomes" id="UP001059380">
    <property type="component" value="Chromosome"/>
</dbReference>
<organism evidence="6 7">
    <name type="scientific">Occallatibacter riparius</name>
    <dbReference type="NCBI Taxonomy" id="1002689"/>
    <lineage>
        <taxon>Bacteria</taxon>
        <taxon>Pseudomonadati</taxon>
        <taxon>Acidobacteriota</taxon>
        <taxon>Terriglobia</taxon>
        <taxon>Terriglobales</taxon>
        <taxon>Acidobacteriaceae</taxon>
        <taxon>Occallatibacter</taxon>
    </lineage>
</organism>
<dbReference type="InterPro" id="IPR001647">
    <property type="entry name" value="HTH_TetR"/>
</dbReference>